<name>A0ABS1DW56_RUBGE</name>
<dbReference type="Gene3D" id="1.10.510.10">
    <property type="entry name" value="Transferase(Phosphotransferase) domain 1"/>
    <property type="match status" value="1"/>
</dbReference>
<keyword evidence="3" id="KW-0418">Kinase</keyword>
<dbReference type="InterPro" id="IPR011990">
    <property type="entry name" value="TPR-like_helical_dom_sf"/>
</dbReference>
<dbReference type="CDD" id="cd14014">
    <property type="entry name" value="STKc_PknB_like"/>
    <property type="match status" value="1"/>
</dbReference>
<comment type="caution">
    <text evidence="7">The sequence shown here is derived from an EMBL/GenBank/DDBJ whole genome shotgun (WGS) entry which is preliminary data.</text>
</comment>
<dbReference type="PROSITE" id="PS00108">
    <property type="entry name" value="PROTEIN_KINASE_ST"/>
    <property type="match status" value="1"/>
</dbReference>
<dbReference type="PROSITE" id="PS50011">
    <property type="entry name" value="PROTEIN_KINASE_DOM"/>
    <property type="match status" value="1"/>
</dbReference>
<dbReference type="PANTHER" id="PTHR43289:SF34">
    <property type="entry name" value="SERINE_THREONINE-PROTEIN KINASE YBDM-RELATED"/>
    <property type="match status" value="1"/>
</dbReference>
<evidence type="ECO:0000256" key="2">
    <source>
        <dbReference type="ARBA" id="ARBA00022741"/>
    </source>
</evidence>
<dbReference type="InterPro" id="IPR008271">
    <property type="entry name" value="Ser/Thr_kinase_AS"/>
</dbReference>
<dbReference type="PANTHER" id="PTHR43289">
    <property type="entry name" value="MITOGEN-ACTIVATED PROTEIN KINASE KINASE KINASE 20-RELATED"/>
    <property type="match status" value="1"/>
</dbReference>
<evidence type="ECO:0000256" key="4">
    <source>
        <dbReference type="ARBA" id="ARBA00022840"/>
    </source>
</evidence>
<dbReference type="InterPro" id="IPR017441">
    <property type="entry name" value="Protein_kinase_ATP_BS"/>
</dbReference>
<keyword evidence="4 5" id="KW-0067">ATP-binding</keyword>
<dbReference type="Pfam" id="PF00069">
    <property type="entry name" value="Pkinase"/>
    <property type="match status" value="1"/>
</dbReference>
<proteinExistence type="predicted"/>
<dbReference type="Gene3D" id="1.25.40.10">
    <property type="entry name" value="Tetratricopeptide repeat domain"/>
    <property type="match status" value="1"/>
</dbReference>
<gene>
    <name evidence="7" type="ORF">CKO43_15875</name>
</gene>
<dbReference type="PROSITE" id="PS00107">
    <property type="entry name" value="PROTEIN_KINASE_ATP"/>
    <property type="match status" value="1"/>
</dbReference>
<evidence type="ECO:0000313" key="8">
    <source>
        <dbReference type="Proteomes" id="UP001041814"/>
    </source>
</evidence>
<organism evidence="7 8">
    <name type="scientific">Rubrivivax gelatinosus</name>
    <name type="common">Rhodocyclus gelatinosus</name>
    <name type="synonym">Rhodopseudomonas gelatinosa</name>
    <dbReference type="NCBI Taxonomy" id="28068"/>
    <lineage>
        <taxon>Bacteria</taxon>
        <taxon>Pseudomonadati</taxon>
        <taxon>Pseudomonadota</taxon>
        <taxon>Betaproteobacteria</taxon>
        <taxon>Burkholderiales</taxon>
        <taxon>Sphaerotilaceae</taxon>
        <taxon>Rubrivivax</taxon>
    </lineage>
</organism>
<accession>A0ABS1DW56</accession>
<dbReference type="EMBL" id="NRRU01000061">
    <property type="protein sequence ID" value="MBK1714252.1"/>
    <property type="molecule type" value="Genomic_DNA"/>
</dbReference>
<dbReference type="SUPFAM" id="SSF56112">
    <property type="entry name" value="Protein kinase-like (PK-like)"/>
    <property type="match status" value="1"/>
</dbReference>
<dbReference type="InterPro" id="IPR011009">
    <property type="entry name" value="Kinase-like_dom_sf"/>
</dbReference>
<dbReference type="SMART" id="SM00220">
    <property type="entry name" value="S_TKc"/>
    <property type="match status" value="1"/>
</dbReference>
<reference evidence="7" key="1">
    <citation type="submission" date="2017-08" db="EMBL/GenBank/DDBJ databases">
        <authorList>
            <person name="Imhoff J.F."/>
            <person name="Rahn T."/>
            <person name="Kuenzel S."/>
            <person name="Neulinger S.C."/>
        </authorList>
    </citation>
    <scope>NUCLEOTIDE SEQUENCE</scope>
    <source>
        <strain evidence="7">IM 151</strain>
    </source>
</reference>
<feature type="domain" description="Protein kinase" evidence="6">
    <location>
        <begin position="90"/>
        <end position="363"/>
    </location>
</feature>
<keyword evidence="1" id="KW-0808">Transferase</keyword>
<dbReference type="InterPro" id="IPR000719">
    <property type="entry name" value="Prot_kinase_dom"/>
</dbReference>
<protein>
    <recommendedName>
        <fullName evidence="6">Protein kinase domain-containing protein</fullName>
    </recommendedName>
</protein>
<evidence type="ECO:0000256" key="5">
    <source>
        <dbReference type="PROSITE-ProRule" id="PRU10141"/>
    </source>
</evidence>
<dbReference type="Gene3D" id="3.30.200.20">
    <property type="entry name" value="Phosphorylase Kinase, domain 1"/>
    <property type="match status" value="1"/>
</dbReference>
<sequence length="948" mass="101641">MTPLSPFAADWPAISALLDEALGLPASAHAAWLDGLSGERAAHAQALRTLLAHRASVETDDFLREVPRLDLADAEPPGSGLVAGSHVGAYRLISELGRGGMAAVWLADRSDGLMKRRVALKLPRIVWGDAFAERLAREREILATLEHEHIARLYDAGVDALGRPFLAMEYVEGESIDSYCLAHAPGVHERIGLLRQVMTAVAHAHARLVVHRDLKPSNILVTRDGQVKLLDFGIAKLLEGERTRATALTELGGRALTLDYASPEQIRGEPLGTASDIYSMAVVAYEVLAGTRPYRLKRASVAELEEAIASADPPLASDSATDRRLARQLRGDLDSILNKALKKAAGERYATMDAFAQDLQRHLDGKPVQARPDGLAYRAAKFVHRHRLQVAAATGVALALVAGTAVALWQAREAARAAATAEAVQGFIESVFDANTSDQADPVAARATTARELLDRGAERVDRELASAPEAQLRLYKLMAQMYVGMALNEPSIALERRSLALSTRLYGAHSDQALRSAVEIGLDLSSLGRRDEALTVLLQADAAARSRRRDDDAVRMMIDTALAMVYVSADPPLGLARARSAAALARAQGVSADGIEALFTLGENARKAGALAEARQALVDAAAWIDLQGKTGELHMVLSALGAVQNDLGQIEAAGATLRRAVALSERRNEPAFRATRFKLARYQYENRLLHEALAAADADVAWARRAGPEEGEVPSAVMANYGRTLVAYGDAARGLAALDEARALLPRATTERMGPLLAARADALVALGRLDEARADVERALATTARAGGATVEAVRAVRRRYWLAAGRPEQALQDFRDHPQQAGETDTAPLRLRRQAEEAQLLLAAGRDAEARSVATAGLAALDRLPERRFFGVAEAQMTAVLGQALLREGRAAEALPVLQKSLTLHLVQYDPVHSPAVANARRALAEAEDAARRAGTGTSPTERR</sequence>
<feature type="binding site" evidence="5">
    <location>
        <position position="121"/>
    </location>
    <ligand>
        <name>ATP</name>
        <dbReference type="ChEBI" id="CHEBI:30616"/>
    </ligand>
</feature>
<evidence type="ECO:0000313" key="7">
    <source>
        <dbReference type="EMBL" id="MBK1714252.1"/>
    </source>
</evidence>
<dbReference type="SUPFAM" id="SSF48452">
    <property type="entry name" value="TPR-like"/>
    <property type="match status" value="2"/>
</dbReference>
<reference evidence="7" key="2">
    <citation type="journal article" date="2020" name="Microorganisms">
        <title>Osmotic Adaptation and Compatible Solute Biosynthesis of Phototrophic Bacteria as Revealed from Genome Analyses.</title>
        <authorList>
            <person name="Imhoff J.F."/>
            <person name="Rahn T."/>
            <person name="Kunzel S."/>
            <person name="Keller A."/>
            <person name="Neulinger S.C."/>
        </authorList>
    </citation>
    <scope>NUCLEOTIDE SEQUENCE</scope>
    <source>
        <strain evidence="7">IM 151</strain>
    </source>
</reference>
<keyword evidence="2 5" id="KW-0547">Nucleotide-binding</keyword>
<dbReference type="RefSeq" id="WP_200379223.1">
    <property type="nucleotide sequence ID" value="NZ_NRRU01000061.1"/>
</dbReference>
<evidence type="ECO:0000256" key="3">
    <source>
        <dbReference type="ARBA" id="ARBA00022777"/>
    </source>
</evidence>
<dbReference type="Proteomes" id="UP001041814">
    <property type="component" value="Unassembled WGS sequence"/>
</dbReference>
<keyword evidence="8" id="KW-1185">Reference proteome</keyword>
<evidence type="ECO:0000259" key="6">
    <source>
        <dbReference type="PROSITE" id="PS50011"/>
    </source>
</evidence>
<evidence type="ECO:0000256" key="1">
    <source>
        <dbReference type="ARBA" id="ARBA00022679"/>
    </source>
</evidence>